<dbReference type="Proteomes" id="UP000070700">
    <property type="component" value="Unassembled WGS sequence"/>
</dbReference>
<dbReference type="InParanoid" id="A0A194XB93"/>
<feature type="chain" id="PRO_5008268026" description="Ig-like domain-containing protein" evidence="1">
    <location>
        <begin position="21"/>
        <end position="405"/>
    </location>
</feature>
<dbReference type="GeneID" id="28830835"/>
<dbReference type="PROSITE" id="PS50835">
    <property type="entry name" value="IG_LIKE"/>
    <property type="match status" value="1"/>
</dbReference>
<feature type="domain" description="Ig-like" evidence="2">
    <location>
        <begin position="147"/>
        <end position="244"/>
    </location>
</feature>
<evidence type="ECO:0000313" key="3">
    <source>
        <dbReference type="EMBL" id="KUJ17414.1"/>
    </source>
</evidence>
<evidence type="ECO:0000259" key="2">
    <source>
        <dbReference type="PROSITE" id="PS50835"/>
    </source>
</evidence>
<evidence type="ECO:0000256" key="1">
    <source>
        <dbReference type="SAM" id="SignalP"/>
    </source>
</evidence>
<keyword evidence="4" id="KW-1185">Reference proteome</keyword>
<protein>
    <recommendedName>
        <fullName evidence="2">Ig-like domain-containing protein</fullName>
    </recommendedName>
</protein>
<dbReference type="RefSeq" id="XP_018071769.1">
    <property type="nucleotide sequence ID" value="XM_018221109.1"/>
</dbReference>
<dbReference type="KEGG" id="psco:LY89DRAFT_746958"/>
<evidence type="ECO:0000313" key="4">
    <source>
        <dbReference type="Proteomes" id="UP000070700"/>
    </source>
</evidence>
<keyword evidence="1" id="KW-0732">Signal</keyword>
<feature type="signal peptide" evidence="1">
    <location>
        <begin position="1"/>
        <end position="20"/>
    </location>
</feature>
<dbReference type="AlphaFoldDB" id="A0A194XB93"/>
<proteinExistence type="predicted"/>
<organism evidence="3 4">
    <name type="scientific">Mollisia scopiformis</name>
    <name type="common">Conifer needle endophyte fungus</name>
    <name type="synonym">Phialocephala scopiformis</name>
    <dbReference type="NCBI Taxonomy" id="149040"/>
    <lineage>
        <taxon>Eukaryota</taxon>
        <taxon>Fungi</taxon>
        <taxon>Dikarya</taxon>
        <taxon>Ascomycota</taxon>
        <taxon>Pezizomycotina</taxon>
        <taxon>Leotiomycetes</taxon>
        <taxon>Helotiales</taxon>
        <taxon>Mollisiaceae</taxon>
        <taxon>Mollisia</taxon>
    </lineage>
</organism>
<gene>
    <name evidence="3" type="ORF">LY89DRAFT_746958</name>
</gene>
<sequence>MHLIRSVITVVILAAKQSLAQEPFDQYCYLDIQNADFSFYSTNYNLMGWAPEIYAGGNFAWQAGDGSEPLGIDGTRGGRMVFNLIQEQGWGTMTMNAFFSDYLYAVPRGTQQILSWWVMFDAATSAHDLSNCQVGMSDGNDDASIVPTLETAYQWTQYTFSGPDAVADGQTQEMIIRVTCQANVVAYGGPVAWKVDEPGCPPGAKILNAAAASSMIIPTTASSTAAVCQVPDSTVYIAQTRTVTMAPEVITSYIYASMSTAWVTLNTCSSSAVISTNSAASSSFSSAPTSSFSSNASASAAASSSFSAAPTSSFASASSTDLCPSYNFTTTIVSWLPAATVTTWKSEDEVLASVYASLVLLGSRALHAHFHDFPSCDNGMSQENSGEQAAAEYLLAVLRFGFLIK</sequence>
<name>A0A194XB93_MOLSC</name>
<reference evidence="3 4" key="1">
    <citation type="submission" date="2015-10" db="EMBL/GenBank/DDBJ databases">
        <title>Full genome of DAOMC 229536 Phialocephala scopiformis, a fungal endophyte of spruce producing the potent anti-insectan compound rugulosin.</title>
        <authorList>
            <consortium name="DOE Joint Genome Institute"/>
            <person name="Walker A.K."/>
            <person name="Frasz S.L."/>
            <person name="Seifert K.A."/>
            <person name="Miller J.D."/>
            <person name="Mondo S.J."/>
            <person name="Labutti K."/>
            <person name="Lipzen A."/>
            <person name="Dockter R."/>
            <person name="Kennedy M."/>
            <person name="Grigoriev I.V."/>
            <person name="Spatafora J.W."/>
        </authorList>
    </citation>
    <scope>NUCLEOTIDE SEQUENCE [LARGE SCALE GENOMIC DNA]</scope>
    <source>
        <strain evidence="3 4">CBS 120377</strain>
    </source>
</reference>
<dbReference type="EMBL" id="KQ947414">
    <property type="protein sequence ID" value="KUJ17414.1"/>
    <property type="molecule type" value="Genomic_DNA"/>
</dbReference>
<accession>A0A194XB93</accession>
<dbReference type="InterPro" id="IPR007110">
    <property type="entry name" value="Ig-like_dom"/>
</dbReference>